<evidence type="ECO:0000256" key="1">
    <source>
        <dbReference type="SAM" id="SignalP"/>
    </source>
</evidence>
<dbReference type="Pfam" id="PF22514">
    <property type="entry name" value="EXPB1_D1"/>
    <property type="match status" value="1"/>
</dbReference>
<keyword evidence="1" id="KW-0732">Signal</keyword>
<feature type="signal peptide" evidence="1">
    <location>
        <begin position="1"/>
        <end position="19"/>
    </location>
</feature>
<dbReference type="InterPro" id="IPR036908">
    <property type="entry name" value="RlpA-like_sf"/>
</dbReference>
<dbReference type="CDD" id="cd22278">
    <property type="entry name" value="DPBB_GH45_endoglucanase"/>
    <property type="match status" value="1"/>
</dbReference>
<evidence type="ECO:0000259" key="2">
    <source>
        <dbReference type="PROSITE" id="PS50842"/>
    </source>
</evidence>
<proteinExistence type="predicted"/>
<protein>
    <submittedName>
        <fullName evidence="3">Endoglucanase V-like protein</fullName>
    </submittedName>
</protein>
<feature type="chain" id="PRO_5042210723" evidence="1">
    <location>
        <begin position="20"/>
        <end position="225"/>
    </location>
</feature>
<sequence length="225" mass="23106">MKSTLILTATSLLAAAVHGSVVELGSRAADGYVQNPSGTASFTFNKGCATAACGKTVTGFATAINQLTFGSETGLGAGDACGRCFKVTGDKDPFSANFTGPFNSIIVKATNMCPITGNEQWCGQTISQPTNSFGASVHFDLCGDSGAPEAFFPSGRGALTGTYEEVPCSQWTGTDGPSLWEGACLDGENAACWPAVGCGNKGTELSPCLCHERLLFMYTVGTPPP</sequence>
<accession>A0AAD4Q9T5</accession>
<keyword evidence="4" id="KW-1185">Reference proteome</keyword>
<dbReference type="EMBL" id="JAKELL010000090">
    <property type="protein sequence ID" value="KAH8983290.1"/>
    <property type="molecule type" value="Genomic_DNA"/>
</dbReference>
<dbReference type="PROSITE" id="PS50842">
    <property type="entry name" value="EXPANSIN_EG45"/>
    <property type="match status" value="1"/>
</dbReference>
<organism evidence="3 4">
    <name type="scientific">Lactarius akahatsu</name>
    <dbReference type="NCBI Taxonomy" id="416441"/>
    <lineage>
        <taxon>Eukaryota</taxon>
        <taxon>Fungi</taxon>
        <taxon>Dikarya</taxon>
        <taxon>Basidiomycota</taxon>
        <taxon>Agaricomycotina</taxon>
        <taxon>Agaricomycetes</taxon>
        <taxon>Russulales</taxon>
        <taxon>Russulaceae</taxon>
        <taxon>Lactarius</taxon>
    </lineage>
</organism>
<name>A0AAD4Q9T5_9AGAM</name>
<dbReference type="AlphaFoldDB" id="A0AAD4Q9T5"/>
<dbReference type="Gene3D" id="2.40.40.10">
    <property type="entry name" value="RlpA-like domain"/>
    <property type="match status" value="1"/>
</dbReference>
<evidence type="ECO:0000313" key="4">
    <source>
        <dbReference type="Proteomes" id="UP001201163"/>
    </source>
</evidence>
<dbReference type="Proteomes" id="UP001201163">
    <property type="component" value="Unassembled WGS sequence"/>
</dbReference>
<dbReference type="SUPFAM" id="SSF50685">
    <property type="entry name" value="Barwin-like endoglucanases"/>
    <property type="match status" value="1"/>
</dbReference>
<reference evidence="3" key="1">
    <citation type="submission" date="2022-01" db="EMBL/GenBank/DDBJ databases">
        <title>Comparative genomics reveals a dynamic genome evolution in the ectomycorrhizal milk-cap (Lactarius) mushrooms.</title>
        <authorList>
            <consortium name="DOE Joint Genome Institute"/>
            <person name="Lebreton A."/>
            <person name="Tang N."/>
            <person name="Kuo A."/>
            <person name="LaButti K."/>
            <person name="Drula E."/>
            <person name="Barry K."/>
            <person name="Clum A."/>
            <person name="Lipzen A."/>
            <person name="Mousain D."/>
            <person name="Ng V."/>
            <person name="Wang R."/>
            <person name="Wang X."/>
            <person name="Dai Y."/>
            <person name="Henrissat B."/>
            <person name="Grigoriev I.V."/>
            <person name="Guerin-Laguette A."/>
            <person name="Yu F."/>
            <person name="Martin F.M."/>
        </authorList>
    </citation>
    <scope>NUCLEOTIDE SEQUENCE</scope>
    <source>
        <strain evidence="3">QP</strain>
    </source>
</reference>
<evidence type="ECO:0000313" key="3">
    <source>
        <dbReference type="EMBL" id="KAH8983290.1"/>
    </source>
</evidence>
<feature type="domain" description="Expansin-like EG45" evidence="2">
    <location>
        <begin position="50"/>
        <end position="173"/>
    </location>
</feature>
<dbReference type="InterPro" id="IPR007112">
    <property type="entry name" value="Expansin/allergen_DPBB_dom"/>
</dbReference>
<gene>
    <name evidence="3" type="ORF">EDB92DRAFT_2071602</name>
</gene>
<comment type="caution">
    <text evidence="3">The sequence shown here is derived from an EMBL/GenBank/DDBJ whole genome shotgun (WGS) entry which is preliminary data.</text>
</comment>